<feature type="region of interest" description="Disordered" evidence="1">
    <location>
        <begin position="382"/>
        <end position="435"/>
    </location>
</feature>
<accession>A0A2H3IXV4</accession>
<feature type="compositionally biased region" description="Basic and acidic residues" evidence="1">
    <location>
        <begin position="286"/>
        <end position="300"/>
    </location>
</feature>
<protein>
    <submittedName>
        <fullName evidence="2">Uncharacterized protein</fullName>
    </submittedName>
</protein>
<feature type="region of interest" description="Disordered" evidence="1">
    <location>
        <begin position="323"/>
        <end position="355"/>
    </location>
</feature>
<feature type="region of interest" description="Disordered" evidence="1">
    <location>
        <begin position="64"/>
        <end position="163"/>
    </location>
</feature>
<dbReference type="Proteomes" id="UP000218811">
    <property type="component" value="Unassembled WGS sequence"/>
</dbReference>
<feature type="compositionally biased region" description="Basic and acidic residues" evidence="1">
    <location>
        <begin position="401"/>
        <end position="410"/>
    </location>
</feature>
<organism evidence="2 3">
    <name type="scientific">Wolfiporia cocos (strain MD-104)</name>
    <name type="common">Brown rot fungus</name>
    <dbReference type="NCBI Taxonomy" id="742152"/>
    <lineage>
        <taxon>Eukaryota</taxon>
        <taxon>Fungi</taxon>
        <taxon>Dikarya</taxon>
        <taxon>Basidiomycota</taxon>
        <taxon>Agaricomycotina</taxon>
        <taxon>Agaricomycetes</taxon>
        <taxon>Polyporales</taxon>
        <taxon>Phaeolaceae</taxon>
        <taxon>Wolfiporia</taxon>
    </lineage>
</organism>
<feature type="compositionally biased region" description="Basic and acidic residues" evidence="1">
    <location>
        <begin position="26"/>
        <end position="44"/>
    </location>
</feature>
<keyword evidence="3" id="KW-1185">Reference proteome</keyword>
<feature type="compositionally biased region" description="Pro residues" evidence="1">
    <location>
        <begin position="102"/>
        <end position="112"/>
    </location>
</feature>
<dbReference type="EMBL" id="KB467832">
    <property type="protein sequence ID" value="PCH34796.1"/>
    <property type="molecule type" value="Genomic_DNA"/>
</dbReference>
<feature type="region of interest" description="Disordered" evidence="1">
    <location>
        <begin position="1"/>
        <end position="44"/>
    </location>
</feature>
<evidence type="ECO:0000313" key="3">
    <source>
        <dbReference type="Proteomes" id="UP000218811"/>
    </source>
</evidence>
<evidence type="ECO:0000313" key="2">
    <source>
        <dbReference type="EMBL" id="PCH34796.1"/>
    </source>
</evidence>
<feature type="compositionally biased region" description="Pro residues" evidence="1">
    <location>
        <begin position="144"/>
        <end position="156"/>
    </location>
</feature>
<feature type="compositionally biased region" description="Basic and acidic residues" evidence="1">
    <location>
        <begin position="342"/>
        <end position="355"/>
    </location>
</feature>
<sequence length="435" mass="46977">MPPSERNHKVRRSYSLTEILQGDATHSAKEVPDLSESSHDIDATGTICDDKVISTDGENAIAYEEESPSVLVKEEADTSTDQTLLSSQTVSASEAPAADPATPDPDPTPPLTESPGIDADEDAEKCSQPTSTTVPVQLAFEPLEPTPEPDASPPPCTTHGTRPLTRTVSLWDVTGATTSAFSDSDVGRKGREIGVWANELPDAVRREMKAIARERAEFIKAIEGARARVPPCKWRVPVHIAPLPEPPVFPERTGPVLKRERAYFNVLTLDGKRPLQATSEPGCSKQRCEDKDASADDKKVAPSALSDKTGSVINAAAGSTQIASGTMWNSKKRMREDDEQADKEQAERAQPRPRVEARATLLQKIFRTKLFSFIVSVESSRAPSNGSAVDIDRSPAPTRCSDGEDGREQSGDAVTTRPSTPHHISVKRSTSEVDV</sequence>
<feature type="region of interest" description="Disordered" evidence="1">
    <location>
        <begin position="274"/>
        <end position="304"/>
    </location>
</feature>
<dbReference type="AlphaFoldDB" id="A0A2H3IXV4"/>
<evidence type="ECO:0000256" key="1">
    <source>
        <dbReference type="SAM" id="MobiDB-lite"/>
    </source>
</evidence>
<gene>
    <name evidence="2" type="ORF">WOLCODRAFT_139582</name>
</gene>
<name>A0A2H3IXV4_WOLCO</name>
<feature type="compositionally biased region" description="Low complexity" evidence="1">
    <location>
        <begin position="79"/>
        <end position="101"/>
    </location>
</feature>
<reference evidence="2 3" key="1">
    <citation type="journal article" date="2012" name="Science">
        <title>The Paleozoic origin of enzymatic lignin decomposition reconstructed from 31 fungal genomes.</title>
        <authorList>
            <person name="Floudas D."/>
            <person name="Binder M."/>
            <person name="Riley R."/>
            <person name="Barry K."/>
            <person name="Blanchette R.A."/>
            <person name="Henrissat B."/>
            <person name="Martinez A.T."/>
            <person name="Otillar R."/>
            <person name="Spatafora J.W."/>
            <person name="Yadav J.S."/>
            <person name="Aerts A."/>
            <person name="Benoit I."/>
            <person name="Boyd A."/>
            <person name="Carlson A."/>
            <person name="Copeland A."/>
            <person name="Coutinho P.M."/>
            <person name="de Vries R.P."/>
            <person name="Ferreira P."/>
            <person name="Findley K."/>
            <person name="Foster B."/>
            <person name="Gaskell J."/>
            <person name="Glotzer D."/>
            <person name="Gorecki P."/>
            <person name="Heitman J."/>
            <person name="Hesse C."/>
            <person name="Hori C."/>
            <person name="Igarashi K."/>
            <person name="Jurgens J.A."/>
            <person name="Kallen N."/>
            <person name="Kersten P."/>
            <person name="Kohler A."/>
            <person name="Kuees U."/>
            <person name="Kumar T.K.A."/>
            <person name="Kuo A."/>
            <person name="LaButti K."/>
            <person name="Larrondo L.F."/>
            <person name="Lindquist E."/>
            <person name="Ling A."/>
            <person name="Lombard V."/>
            <person name="Lucas S."/>
            <person name="Lundell T."/>
            <person name="Martin R."/>
            <person name="McLaughlin D.J."/>
            <person name="Morgenstern I."/>
            <person name="Morin E."/>
            <person name="Murat C."/>
            <person name="Nagy L.G."/>
            <person name="Nolan M."/>
            <person name="Ohm R.A."/>
            <person name="Patyshakuliyeva A."/>
            <person name="Rokas A."/>
            <person name="Ruiz-Duenas F.J."/>
            <person name="Sabat G."/>
            <person name="Salamov A."/>
            <person name="Samejima M."/>
            <person name="Schmutz J."/>
            <person name="Slot J.C."/>
            <person name="St John F."/>
            <person name="Stenlid J."/>
            <person name="Sun H."/>
            <person name="Sun S."/>
            <person name="Syed K."/>
            <person name="Tsang A."/>
            <person name="Wiebenga A."/>
            <person name="Young D."/>
            <person name="Pisabarro A."/>
            <person name="Eastwood D.C."/>
            <person name="Martin F."/>
            <person name="Cullen D."/>
            <person name="Grigoriev I.V."/>
            <person name="Hibbett D.S."/>
        </authorList>
    </citation>
    <scope>NUCLEOTIDE SEQUENCE [LARGE SCALE GENOMIC DNA]</scope>
    <source>
        <strain evidence="2 3">MD-104</strain>
    </source>
</reference>
<proteinExistence type="predicted"/>